<sequence length="85" mass="9202">VVARNYGEFKDANGSTVVHVENGIPYGVFEVPTHFSVTVYGPRSRAMSEAMTQILEISITPTIVNSATVTVEMTSDAFFEGVYPA</sequence>
<accession>A0A5K3FNN3</accession>
<protein>
    <submittedName>
        <fullName evidence="1">PEGA domain-containing protein</fullName>
    </submittedName>
</protein>
<dbReference type="WBParaSite" id="MCU_009947-RA">
    <property type="protein sequence ID" value="MCU_009947-RA"/>
    <property type="gene ID" value="MCU_009947"/>
</dbReference>
<organism evidence="1">
    <name type="scientific">Mesocestoides corti</name>
    <name type="common">Flatworm</name>
    <dbReference type="NCBI Taxonomy" id="53468"/>
    <lineage>
        <taxon>Eukaryota</taxon>
        <taxon>Metazoa</taxon>
        <taxon>Spiralia</taxon>
        <taxon>Lophotrochozoa</taxon>
        <taxon>Platyhelminthes</taxon>
        <taxon>Cestoda</taxon>
        <taxon>Eucestoda</taxon>
        <taxon>Cyclophyllidea</taxon>
        <taxon>Mesocestoididae</taxon>
        <taxon>Mesocestoides</taxon>
    </lineage>
</organism>
<reference evidence="1" key="1">
    <citation type="submission" date="2019-11" db="UniProtKB">
        <authorList>
            <consortium name="WormBaseParasite"/>
        </authorList>
    </citation>
    <scope>IDENTIFICATION</scope>
</reference>
<proteinExistence type="predicted"/>
<name>A0A5K3FNN3_MESCO</name>
<evidence type="ECO:0000313" key="1">
    <source>
        <dbReference type="WBParaSite" id="MCU_009947-RA"/>
    </source>
</evidence>
<dbReference type="AlphaFoldDB" id="A0A5K3FNN3"/>